<proteinExistence type="predicted"/>
<name>A0A395J1A2_9HELO</name>
<protein>
    <submittedName>
        <fullName evidence="1">Uncharacterized protein</fullName>
    </submittedName>
</protein>
<reference evidence="1 2" key="1">
    <citation type="submission" date="2018-06" db="EMBL/GenBank/DDBJ databases">
        <title>Genome Sequence of the Brown Rot Fungal Pathogen Monilinia fructigena.</title>
        <authorList>
            <person name="Landi L."/>
            <person name="De Miccolis Angelini R.M."/>
            <person name="Pollastro S."/>
            <person name="Abate D."/>
            <person name="Faretra F."/>
            <person name="Romanazzi G."/>
        </authorList>
    </citation>
    <scope>NUCLEOTIDE SEQUENCE [LARGE SCALE GENOMIC DNA]</scope>
    <source>
        <strain evidence="1 2">Mfrg269</strain>
    </source>
</reference>
<comment type="caution">
    <text evidence="1">The sequence shown here is derived from an EMBL/GenBank/DDBJ whole genome shotgun (WGS) entry which is preliminary data.</text>
</comment>
<evidence type="ECO:0000313" key="1">
    <source>
        <dbReference type="EMBL" id="RAL66046.1"/>
    </source>
</evidence>
<gene>
    <name evidence="1" type="ORF">DID88_005707</name>
</gene>
<dbReference type="AlphaFoldDB" id="A0A395J1A2"/>
<evidence type="ECO:0000313" key="2">
    <source>
        <dbReference type="Proteomes" id="UP000249056"/>
    </source>
</evidence>
<accession>A0A395J1A2</accession>
<dbReference type="Proteomes" id="UP000249056">
    <property type="component" value="Unassembled WGS sequence"/>
</dbReference>
<dbReference type="OrthoDB" id="5428055at2759"/>
<sequence>MLPPTKDVQIGLVQHCCSVLWAGIEERSWLGIILVDPPTNNIYRSLDREVALQTRLFQGGYEDFTNRTSFFSHDQAGPSRHSLLEDLIHYWTTALPPSFMTTSASLLTLSYYPVQIIAAEWVRYIAVLSHNIKQYEYTYDPLMANATSSPGLNYLDANLRNLQVWGRRCIQTLYKLDLVTSFSAQSYSERCRQL</sequence>
<keyword evidence="2" id="KW-1185">Reference proteome</keyword>
<organism evidence="1 2">
    <name type="scientific">Monilinia fructigena</name>
    <dbReference type="NCBI Taxonomy" id="38457"/>
    <lineage>
        <taxon>Eukaryota</taxon>
        <taxon>Fungi</taxon>
        <taxon>Dikarya</taxon>
        <taxon>Ascomycota</taxon>
        <taxon>Pezizomycotina</taxon>
        <taxon>Leotiomycetes</taxon>
        <taxon>Helotiales</taxon>
        <taxon>Sclerotiniaceae</taxon>
        <taxon>Monilinia</taxon>
    </lineage>
</organism>
<dbReference type="EMBL" id="QKRW01000008">
    <property type="protein sequence ID" value="RAL66046.1"/>
    <property type="molecule type" value="Genomic_DNA"/>
</dbReference>